<reference evidence="2" key="1">
    <citation type="submission" date="2016-11" db="EMBL/GenBank/DDBJ databases">
        <authorList>
            <person name="Panda P."/>
            <person name="Visnovsky S."/>
            <person name="Pitman A."/>
        </authorList>
    </citation>
    <scope>NUCLEOTIDE SEQUENCE [LARGE SCALE GENOMIC DNA]</scope>
    <source>
        <strain evidence="2">ICMP 9972</strain>
    </source>
</reference>
<evidence type="ECO:0000313" key="1">
    <source>
        <dbReference type="EMBL" id="ONK01098.1"/>
    </source>
</evidence>
<proteinExistence type="predicted"/>
<dbReference type="AlphaFoldDB" id="A0A1V2QYT9"/>
<organism evidence="1 2">
    <name type="scientific">Pectobacterium actinidiae</name>
    <dbReference type="NCBI Taxonomy" id="1507808"/>
    <lineage>
        <taxon>Bacteria</taxon>
        <taxon>Pseudomonadati</taxon>
        <taxon>Pseudomonadota</taxon>
        <taxon>Gammaproteobacteria</taxon>
        <taxon>Enterobacterales</taxon>
        <taxon>Pectobacteriaceae</taxon>
        <taxon>Pectobacterium</taxon>
    </lineage>
</organism>
<protein>
    <submittedName>
        <fullName evidence="1">Uncharacterized protein</fullName>
    </submittedName>
</protein>
<gene>
    <name evidence="1" type="ORF">BSK71_21240</name>
</gene>
<dbReference type="Proteomes" id="UP000189286">
    <property type="component" value="Unassembled WGS sequence"/>
</dbReference>
<feature type="non-terminal residue" evidence="1">
    <location>
        <position position="1"/>
    </location>
</feature>
<sequence length="66" mass="6556">AARHTDAADMELAGDAEWHGLAEGVEDIDLGVGDRAANGNDAAMVVRLTGPEGDVNGGLGGAVEVV</sequence>
<dbReference type="EMBL" id="MPUJ01000032">
    <property type="protein sequence ID" value="ONK01098.1"/>
    <property type="molecule type" value="Genomic_DNA"/>
</dbReference>
<evidence type="ECO:0000313" key="2">
    <source>
        <dbReference type="Proteomes" id="UP000189286"/>
    </source>
</evidence>
<accession>A0A1V2QYT9</accession>
<comment type="caution">
    <text evidence="1">The sequence shown here is derived from an EMBL/GenBank/DDBJ whole genome shotgun (WGS) entry which is preliminary data.</text>
</comment>
<dbReference type="AntiFam" id="ANF00178">
    <property type="entry name" value="Shadow ORF (opposite dhbF)"/>
</dbReference>
<name>A0A1V2QYT9_9GAMM</name>